<dbReference type="PANTHER" id="PTHR45339">
    <property type="entry name" value="HYBRID SIGNAL TRANSDUCTION HISTIDINE KINASE J"/>
    <property type="match status" value="1"/>
</dbReference>
<feature type="modified residue" description="Phosphohistidine" evidence="16">
    <location>
        <position position="901"/>
    </location>
</feature>
<evidence type="ECO:0000256" key="15">
    <source>
        <dbReference type="ARBA" id="ARBA00068150"/>
    </source>
</evidence>
<reference evidence="23 24" key="1">
    <citation type="journal article" date="2018" name="ISME J.">
        <title>Endosymbiont genomes yield clues of tubeworm success.</title>
        <authorList>
            <person name="Li Y."/>
            <person name="Liles M.R."/>
            <person name="Halanych K.M."/>
        </authorList>
    </citation>
    <scope>NUCLEOTIDE SEQUENCE [LARGE SCALE GENOMIC DNA]</scope>
    <source>
        <strain evidence="23">A1464</strain>
    </source>
</reference>
<dbReference type="Pfam" id="PF00072">
    <property type="entry name" value="Response_reg"/>
    <property type="match status" value="1"/>
</dbReference>
<comment type="subcellular location">
    <subcellularLocation>
        <location evidence="2">Cell membrane</location>
        <topology evidence="2">Multi-pass membrane protein</topology>
    </subcellularLocation>
</comment>
<evidence type="ECO:0000256" key="16">
    <source>
        <dbReference type="PROSITE-ProRule" id="PRU00110"/>
    </source>
</evidence>
<dbReference type="CDD" id="cd06225">
    <property type="entry name" value="HAMP"/>
    <property type="match status" value="1"/>
</dbReference>
<keyword evidence="10" id="KW-0067">ATP-binding</keyword>
<evidence type="ECO:0000256" key="8">
    <source>
        <dbReference type="ARBA" id="ARBA00022741"/>
    </source>
</evidence>
<gene>
    <name evidence="23" type="ORF">DIZ80_08490</name>
</gene>
<accession>A0A370DBP9</accession>
<evidence type="ECO:0000259" key="19">
    <source>
        <dbReference type="PROSITE" id="PS50109"/>
    </source>
</evidence>
<keyword evidence="11 18" id="KW-1133">Transmembrane helix</keyword>
<dbReference type="SMART" id="SM00304">
    <property type="entry name" value="HAMP"/>
    <property type="match status" value="1"/>
</dbReference>
<keyword evidence="7 18" id="KW-0812">Transmembrane</keyword>
<dbReference type="CDD" id="cd16922">
    <property type="entry name" value="HATPase_EvgS-ArcB-TorS-like"/>
    <property type="match status" value="1"/>
</dbReference>
<keyword evidence="5 17" id="KW-0597">Phosphoprotein</keyword>
<evidence type="ECO:0000256" key="7">
    <source>
        <dbReference type="ARBA" id="ARBA00022692"/>
    </source>
</evidence>
<evidence type="ECO:0000256" key="1">
    <source>
        <dbReference type="ARBA" id="ARBA00000085"/>
    </source>
</evidence>
<keyword evidence="8" id="KW-0547">Nucleotide-binding</keyword>
<keyword evidence="9" id="KW-0418">Kinase</keyword>
<dbReference type="SMART" id="SM00387">
    <property type="entry name" value="HATPase_c"/>
    <property type="match status" value="1"/>
</dbReference>
<feature type="domain" description="Histidine kinase" evidence="19">
    <location>
        <begin position="448"/>
        <end position="670"/>
    </location>
</feature>
<evidence type="ECO:0000256" key="5">
    <source>
        <dbReference type="ARBA" id="ARBA00022553"/>
    </source>
</evidence>
<dbReference type="SMART" id="SM00448">
    <property type="entry name" value="REC"/>
    <property type="match status" value="1"/>
</dbReference>
<dbReference type="Gene3D" id="6.10.340.10">
    <property type="match status" value="1"/>
</dbReference>
<dbReference type="Gene3D" id="3.40.50.2300">
    <property type="match status" value="1"/>
</dbReference>
<dbReference type="SUPFAM" id="SSF52172">
    <property type="entry name" value="CheY-like"/>
    <property type="match status" value="1"/>
</dbReference>
<dbReference type="Proteomes" id="UP000254266">
    <property type="component" value="Unassembled WGS sequence"/>
</dbReference>
<evidence type="ECO:0000256" key="14">
    <source>
        <dbReference type="ARBA" id="ARBA00064003"/>
    </source>
</evidence>
<evidence type="ECO:0000256" key="13">
    <source>
        <dbReference type="ARBA" id="ARBA00023136"/>
    </source>
</evidence>
<dbReference type="Gene3D" id="1.10.287.130">
    <property type="match status" value="1"/>
</dbReference>
<keyword evidence="24" id="KW-1185">Reference proteome</keyword>
<protein>
    <recommendedName>
        <fullName evidence="15">Sensory/regulatory protein RpfC</fullName>
        <ecNumber evidence="3">2.7.13.3</ecNumber>
    </recommendedName>
</protein>
<dbReference type="InterPro" id="IPR003660">
    <property type="entry name" value="HAMP_dom"/>
</dbReference>
<keyword evidence="6" id="KW-0808">Transferase</keyword>
<dbReference type="SMART" id="SM00388">
    <property type="entry name" value="HisKA"/>
    <property type="match status" value="1"/>
</dbReference>
<name>A0A370DBP9_9GAMM</name>
<comment type="caution">
    <text evidence="23">The sequence shown here is derived from an EMBL/GenBank/DDBJ whole genome shotgun (WGS) entry which is preliminary data.</text>
</comment>
<dbReference type="InterPro" id="IPR011006">
    <property type="entry name" value="CheY-like_superfamily"/>
</dbReference>
<evidence type="ECO:0000256" key="2">
    <source>
        <dbReference type="ARBA" id="ARBA00004651"/>
    </source>
</evidence>
<dbReference type="PROSITE" id="PS50109">
    <property type="entry name" value="HIS_KIN"/>
    <property type="match status" value="1"/>
</dbReference>
<keyword evidence="4" id="KW-1003">Cell membrane</keyword>
<evidence type="ECO:0000256" key="9">
    <source>
        <dbReference type="ARBA" id="ARBA00022777"/>
    </source>
</evidence>
<dbReference type="InterPro" id="IPR021796">
    <property type="entry name" value="Tll0287-like_dom"/>
</dbReference>
<organism evidence="23 24">
    <name type="scientific">endosymbiont of Galathealinum brachiosum</name>
    <dbReference type="NCBI Taxonomy" id="2200906"/>
    <lineage>
        <taxon>Bacteria</taxon>
        <taxon>Pseudomonadati</taxon>
        <taxon>Pseudomonadota</taxon>
        <taxon>Gammaproteobacteria</taxon>
        <taxon>sulfur-oxidizing symbionts</taxon>
    </lineage>
</organism>
<evidence type="ECO:0000256" key="11">
    <source>
        <dbReference type="ARBA" id="ARBA00022989"/>
    </source>
</evidence>
<dbReference type="InterPro" id="IPR001789">
    <property type="entry name" value="Sig_transdc_resp-reg_receiver"/>
</dbReference>
<evidence type="ECO:0000259" key="21">
    <source>
        <dbReference type="PROSITE" id="PS50885"/>
    </source>
</evidence>
<dbReference type="CDD" id="cd00082">
    <property type="entry name" value="HisKA"/>
    <property type="match status" value="1"/>
</dbReference>
<dbReference type="FunFam" id="1.10.287.130:FF:000002">
    <property type="entry name" value="Two-component osmosensing histidine kinase"/>
    <property type="match status" value="1"/>
</dbReference>
<dbReference type="SUPFAM" id="SSF47384">
    <property type="entry name" value="Homodimeric domain of signal transducing histidine kinase"/>
    <property type="match status" value="1"/>
</dbReference>
<evidence type="ECO:0000256" key="12">
    <source>
        <dbReference type="ARBA" id="ARBA00023012"/>
    </source>
</evidence>
<dbReference type="GO" id="GO:0005524">
    <property type="term" value="F:ATP binding"/>
    <property type="evidence" value="ECO:0007669"/>
    <property type="project" value="UniProtKB-KW"/>
</dbReference>
<dbReference type="SUPFAM" id="SSF158472">
    <property type="entry name" value="HAMP domain-like"/>
    <property type="match status" value="1"/>
</dbReference>
<dbReference type="PROSITE" id="PS50894">
    <property type="entry name" value="HPT"/>
    <property type="match status" value="1"/>
</dbReference>
<feature type="transmembrane region" description="Helical" evidence="18">
    <location>
        <begin position="362"/>
        <end position="380"/>
    </location>
</feature>
<evidence type="ECO:0000256" key="18">
    <source>
        <dbReference type="SAM" id="Phobius"/>
    </source>
</evidence>
<comment type="subunit">
    <text evidence="14">At low DSF concentrations, interacts with RpfF.</text>
</comment>
<dbReference type="Gene3D" id="1.20.120.160">
    <property type="entry name" value="HPT domain"/>
    <property type="match status" value="1"/>
</dbReference>
<dbReference type="InterPro" id="IPR004358">
    <property type="entry name" value="Sig_transdc_His_kin-like_C"/>
</dbReference>
<dbReference type="Gene3D" id="3.30.565.10">
    <property type="entry name" value="Histidine kinase-like ATPase, C-terminal domain"/>
    <property type="match status" value="1"/>
</dbReference>
<feature type="domain" description="HPt" evidence="22">
    <location>
        <begin position="861"/>
        <end position="959"/>
    </location>
</feature>
<dbReference type="GO" id="GO:0005886">
    <property type="term" value="C:plasma membrane"/>
    <property type="evidence" value="ECO:0007669"/>
    <property type="project" value="UniProtKB-SubCell"/>
</dbReference>
<evidence type="ECO:0000256" key="10">
    <source>
        <dbReference type="ARBA" id="ARBA00022840"/>
    </source>
</evidence>
<sequence length="960" mass="106765">MFDFKKLSVSNKLLSITLFFCVILISIVIYTVTSLLQQAKDSTIIDIAGRQRMLSQKYTMEVLKELENHQAVAAAKQLASAASRQIMADREYYTNNIVKKIARTELNISASSNYHSQTNQIPLPVTFIQEVSALLESDAGYSYQLLSKWNIHPDKGIVSDFEIRAWNALKKDPGTFYFEKAPFEGGAILQYATADIAHSTCVECHNKHPDSPKRDFIVNDLMGILSVSANITKDPMLANTLLKDDNAQNADITAELFEISHKALRYGGATFTDFAMTQKIEIPGNKAPHIDKLLAHIEKDWHILRSISEKIRVIEVNTFEYFTLLNQLTSMSNHLLQDMHEAVGLMATTSYDKVNMVISVEWIVLVVALLLCILFGFMVSRMITRPVKSLTTAANRIAAGDRINVPSIDSGDEIGTLANSFQIMLNHLHSSQDELERANTAKGVFLANMSHEIRTPMNAIIGMSNLALQTDLNSKQRNYIKKVNSSSENLLHILNDILDFSKIESGKLEMEVIDFRLEDVIDNMTNIIGHKCEEHGISLKYDIAPDTPVALIGDPLRLGQILLNLGNNAIKFSHETGTITIGAKVENDKHEEALIHFWVHDTGIGMTEKQQRNLFQSFTQADASTTRQYGGTGLGLAISKNLVEMMNGKIWVESQPDIGSTFHFTAHFNKQQGKLSSRHSSDISHSDEFEKAIISLKGCKILLVDDNEVNQDLALELLQINGLTAEAVCNGQEALDVLEKESFDGVLMDCQMPVMDGYETTRRIREKEELKKLPVIAMTANVMTGDREKTLASGMNDFIGKPINVYQMFITMAKWISPTSLPAVNHDDAVIPKLEPVTINNKFSELAGINIKIGLGHAMDDASIYRKLLINFYNNYHDFELKFRKAQLDESDPDATMRLSHSLKGLAGTVGASALQEAAKALEEACCNTDTENLEKSLDAALAELSPVMSGIERLGNSQE</sequence>
<dbReference type="EC" id="2.7.13.3" evidence="3"/>
<evidence type="ECO:0000256" key="3">
    <source>
        <dbReference type="ARBA" id="ARBA00012438"/>
    </source>
</evidence>
<dbReference type="InterPro" id="IPR003661">
    <property type="entry name" value="HisK_dim/P_dom"/>
</dbReference>
<dbReference type="InterPro" id="IPR008207">
    <property type="entry name" value="Sig_transdc_His_kin_Hpt_dom"/>
</dbReference>
<feature type="modified residue" description="4-aspartylphosphate" evidence="17">
    <location>
        <position position="749"/>
    </location>
</feature>
<dbReference type="PRINTS" id="PR00344">
    <property type="entry name" value="BCTRLSENSOR"/>
</dbReference>
<dbReference type="Pfam" id="PF00512">
    <property type="entry name" value="HisKA"/>
    <property type="match status" value="1"/>
</dbReference>
<dbReference type="PROSITE" id="PS50110">
    <property type="entry name" value="RESPONSE_REGULATORY"/>
    <property type="match status" value="1"/>
</dbReference>
<dbReference type="EMBL" id="QFXC01000011">
    <property type="protein sequence ID" value="RDH82328.1"/>
    <property type="molecule type" value="Genomic_DNA"/>
</dbReference>
<dbReference type="GO" id="GO:0000155">
    <property type="term" value="F:phosphorelay sensor kinase activity"/>
    <property type="evidence" value="ECO:0007669"/>
    <property type="project" value="InterPro"/>
</dbReference>
<dbReference type="PANTHER" id="PTHR45339:SF1">
    <property type="entry name" value="HYBRID SIGNAL TRANSDUCTION HISTIDINE KINASE J"/>
    <property type="match status" value="1"/>
</dbReference>
<dbReference type="InterPro" id="IPR036097">
    <property type="entry name" value="HisK_dim/P_sf"/>
</dbReference>
<dbReference type="InterPro" id="IPR003594">
    <property type="entry name" value="HATPase_dom"/>
</dbReference>
<evidence type="ECO:0000313" key="24">
    <source>
        <dbReference type="Proteomes" id="UP000254266"/>
    </source>
</evidence>
<feature type="domain" description="Response regulatory" evidence="20">
    <location>
        <begin position="700"/>
        <end position="816"/>
    </location>
</feature>
<dbReference type="SUPFAM" id="SSF47226">
    <property type="entry name" value="Histidine-containing phosphotransfer domain, HPT domain"/>
    <property type="match status" value="1"/>
</dbReference>
<evidence type="ECO:0000256" key="4">
    <source>
        <dbReference type="ARBA" id="ARBA00022475"/>
    </source>
</evidence>
<keyword evidence="13 18" id="KW-0472">Membrane</keyword>
<feature type="transmembrane region" description="Helical" evidence="18">
    <location>
        <begin position="12"/>
        <end position="32"/>
    </location>
</feature>
<evidence type="ECO:0000259" key="20">
    <source>
        <dbReference type="PROSITE" id="PS50110"/>
    </source>
</evidence>
<keyword evidence="12" id="KW-0902">Two-component regulatory system</keyword>
<dbReference type="Pfam" id="PF02518">
    <property type="entry name" value="HATPase_c"/>
    <property type="match status" value="1"/>
</dbReference>
<dbReference type="SUPFAM" id="SSF55874">
    <property type="entry name" value="ATPase domain of HSP90 chaperone/DNA topoisomerase II/histidine kinase"/>
    <property type="match status" value="1"/>
</dbReference>
<dbReference type="Pfam" id="PF00672">
    <property type="entry name" value="HAMP"/>
    <property type="match status" value="1"/>
</dbReference>
<dbReference type="PROSITE" id="PS50885">
    <property type="entry name" value="HAMP"/>
    <property type="match status" value="1"/>
</dbReference>
<dbReference type="Pfam" id="PF01627">
    <property type="entry name" value="Hpt"/>
    <property type="match status" value="1"/>
</dbReference>
<dbReference type="AlphaFoldDB" id="A0A370DBP9"/>
<evidence type="ECO:0000259" key="22">
    <source>
        <dbReference type="PROSITE" id="PS50894"/>
    </source>
</evidence>
<proteinExistence type="predicted"/>
<evidence type="ECO:0000256" key="17">
    <source>
        <dbReference type="PROSITE-ProRule" id="PRU00169"/>
    </source>
</evidence>
<evidence type="ECO:0000313" key="23">
    <source>
        <dbReference type="EMBL" id="RDH82328.1"/>
    </source>
</evidence>
<evidence type="ECO:0000256" key="6">
    <source>
        <dbReference type="ARBA" id="ARBA00022679"/>
    </source>
</evidence>
<feature type="domain" description="HAMP" evidence="21">
    <location>
        <begin position="381"/>
        <end position="433"/>
    </location>
</feature>
<dbReference type="Pfam" id="PF11845">
    <property type="entry name" value="Tll0287-like"/>
    <property type="match status" value="1"/>
</dbReference>
<dbReference type="InterPro" id="IPR036641">
    <property type="entry name" value="HPT_dom_sf"/>
</dbReference>
<comment type="catalytic activity">
    <reaction evidence="1">
        <text>ATP + protein L-histidine = ADP + protein N-phospho-L-histidine.</text>
        <dbReference type="EC" id="2.7.13.3"/>
    </reaction>
</comment>
<dbReference type="CDD" id="cd17546">
    <property type="entry name" value="REC_hyHK_CKI1_RcsC-like"/>
    <property type="match status" value="1"/>
</dbReference>
<dbReference type="InterPro" id="IPR005467">
    <property type="entry name" value="His_kinase_dom"/>
</dbReference>
<dbReference type="FunFam" id="3.30.565.10:FF:000010">
    <property type="entry name" value="Sensor histidine kinase RcsC"/>
    <property type="match status" value="1"/>
</dbReference>
<dbReference type="InterPro" id="IPR036890">
    <property type="entry name" value="HATPase_C_sf"/>
</dbReference>